<keyword evidence="2" id="KW-1185">Reference proteome</keyword>
<protein>
    <submittedName>
        <fullName evidence="1">Uncharacterized protein</fullName>
    </submittedName>
</protein>
<sequence>MDRLESRRAGWLLAASLRTACQIDHCCSVEGREVPGLRGPKRLAHIPAWTHLIPQNCGRKVVYGSMKPMICLKLSFVRSFSAGEDEDLRAPLRHTDRP</sequence>
<proteinExistence type="predicted"/>
<evidence type="ECO:0000313" key="1">
    <source>
        <dbReference type="EMBL" id="PCH42831.1"/>
    </source>
</evidence>
<evidence type="ECO:0000313" key="2">
    <source>
        <dbReference type="Proteomes" id="UP000218811"/>
    </source>
</evidence>
<dbReference type="Proteomes" id="UP000218811">
    <property type="component" value="Unassembled WGS sequence"/>
</dbReference>
<organism evidence="1 2">
    <name type="scientific">Wolfiporia cocos (strain MD-104)</name>
    <name type="common">Brown rot fungus</name>
    <dbReference type="NCBI Taxonomy" id="742152"/>
    <lineage>
        <taxon>Eukaryota</taxon>
        <taxon>Fungi</taxon>
        <taxon>Dikarya</taxon>
        <taxon>Basidiomycota</taxon>
        <taxon>Agaricomycotina</taxon>
        <taxon>Agaricomycetes</taxon>
        <taxon>Polyporales</taxon>
        <taxon>Phaeolaceae</taxon>
        <taxon>Wolfiporia</taxon>
    </lineage>
</organism>
<dbReference type="EMBL" id="KB468135">
    <property type="protein sequence ID" value="PCH42831.1"/>
    <property type="molecule type" value="Genomic_DNA"/>
</dbReference>
<accession>A0A2H3JLS6</accession>
<reference evidence="1 2" key="1">
    <citation type="journal article" date="2012" name="Science">
        <title>The Paleozoic origin of enzymatic lignin decomposition reconstructed from 31 fungal genomes.</title>
        <authorList>
            <person name="Floudas D."/>
            <person name="Binder M."/>
            <person name="Riley R."/>
            <person name="Barry K."/>
            <person name="Blanchette R.A."/>
            <person name="Henrissat B."/>
            <person name="Martinez A.T."/>
            <person name="Otillar R."/>
            <person name="Spatafora J.W."/>
            <person name="Yadav J.S."/>
            <person name="Aerts A."/>
            <person name="Benoit I."/>
            <person name="Boyd A."/>
            <person name="Carlson A."/>
            <person name="Copeland A."/>
            <person name="Coutinho P.M."/>
            <person name="de Vries R.P."/>
            <person name="Ferreira P."/>
            <person name="Findley K."/>
            <person name="Foster B."/>
            <person name="Gaskell J."/>
            <person name="Glotzer D."/>
            <person name="Gorecki P."/>
            <person name="Heitman J."/>
            <person name="Hesse C."/>
            <person name="Hori C."/>
            <person name="Igarashi K."/>
            <person name="Jurgens J.A."/>
            <person name="Kallen N."/>
            <person name="Kersten P."/>
            <person name="Kohler A."/>
            <person name="Kuees U."/>
            <person name="Kumar T.K.A."/>
            <person name="Kuo A."/>
            <person name="LaButti K."/>
            <person name="Larrondo L.F."/>
            <person name="Lindquist E."/>
            <person name="Ling A."/>
            <person name="Lombard V."/>
            <person name="Lucas S."/>
            <person name="Lundell T."/>
            <person name="Martin R."/>
            <person name="McLaughlin D.J."/>
            <person name="Morgenstern I."/>
            <person name="Morin E."/>
            <person name="Murat C."/>
            <person name="Nagy L.G."/>
            <person name="Nolan M."/>
            <person name="Ohm R.A."/>
            <person name="Patyshakuliyeva A."/>
            <person name="Rokas A."/>
            <person name="Ruiz-Duenas F.J."/>
            <person name="Sabat G."/>
            <person name="Salamov A."/>
            <person name="Samejima M."/>
            <person name="Schmutz J."/>
            <person name="Slot J.C."/>
            <person name="St John F."/>
            <person name="Stenlid J."/>
            <person name="Sun H."/>
            <person name="Sun S."/>
            <person name="Syed K."/>
            <person name="Tsang A."/>
            <person name="Wiebenga A."/>
            <person name="Young D."/>
            <person name="Pisabarro A."/>
            <person name="Eastwood D.C."/>
            <person name="Martin F."/>
            <person name="Cullen D."/>
            <person name="Grigoriev I.V."/>
            <person name="Hibbett D.S."/>
        </authorList>
    </citation>
    <scope>NUCLEOTIDE SEQUENCE [LARGE SCALE GENOMIC DNA]</scope>
    <source>
        <strain evidence="1 2">MD-104</strain>
    </source>
</reference>
<dbReference type="AlphaFoldDB" id="A0A2H3JLS6"/>
<name>A0A2H3JLS6_WOLCO</name>
<gene>
    <name evidence="1" type="ORF">WOLCODRAFT_138080</name>
</gene>